<organism evidence="13 14">
    <name type="scientific">Fopius arisanus</name>
    <dbReference type="NCBI Taxonomy" id="64838"/>
    <lineage>
        <taxon>Eukaryota</taxon>
        <taxon>Metazoa</taxon>
        <taxon>Ecdysozoa</taxon>
        <taxon>Arthropoda</taxon>
        <taxon>Hexapoda</taxon>
        <taxon>Insecta</taxon>
        <taxon>Pterygota</taxon>
        <taxon>Neoptera</taxon>
        <taxon>Endopterygota</taxon>
        <taxon>Hymenoptera</taxon>
        <taxon>Apocrita</taxon>
        <taxon>Ichneumonoidea</taxon>
        <taxon>Braconidae</taxon>
        <taxon>Opiinae</taxon>
        <taxon>Fopius</taxon>
    </lineage>
</organism>
<evidence type="ECO:0000256" key="7">
    <source>
        <dbReference type="ARBA" id="ARBA00023242"/>
    </source>
</evidence>
<dbReference type="InterPro" id="IPR021419">
    <property type="entry name" value="Mediator_Med25_VWA"/>
</dbReference>
<feature type="coiled-coil region" evidence="9">
    <location>
        <begin position="792"/>
        <end position="819"/>
    </location>
</feature>
<feature type="compositionally biased region" description="Polar residues" evidence="10">
    <location>
        <begin position="903"/>
        <end position="917"/>
    </location>
</feature>
<evidence type="ECO:0000256" key="9">
    <source>
        <dbReference type="SAM" id="Coils"/>
    </source>
</evidence>
<feature type="region of interest" description="Disordered" evidence="10">
    <location>
        <begin position="901"/>
        <end position="925"/>
    </location>
</feature>
<keyword evidence="4" id="KW-0805">Transcription regulation</keyword>
<dbReference type="AlphaFoldDB" id="A0A9R1TUH8"/>
<dbReference type="OrthoDB" id="7690434at2759"/>
<comment type="similarity">
    <text evidence="2">Belongs to the Mediator complex subunit 25 family.</text>
</comment>
<dbReference type="GO" id="GO:0005667">
    <property type="term" value="C:transcription regulator complex"/>
    <property type="evidence" value="ECO:0007669"/>
    <property type="project" value="TreeGrafter"/>
</dbReference>
<accession>A0A9R1TUH8</accession>
<keyword evidence="13" id="KW-1185">Reference proteome</keyword>
<feature type="domain" description="Mediator complex subunit Med25 PTOV" evidence="11">
    <location>
        <begin position="530"/>
        <end position="680"/>
    </location>
</feature>
<dbReference type="Pfam" id="PF11265">
    <property type="entry name" value="Med25_VWA"/>
    <property type="match status" value="1"/>
</dbReference>
<name>A0A9R1TUH8_9HYME</name>
<reference evidence="14" key="1">
    <citation type="submission" date="2025-08" db="UniProtKB">
        <authorList>
            <consortium name="RefSeq"/>
        </authorList>
    </citation>
    <scope>IDENTIFICATION</scope>
    <source>
        <strain evidence="14">USDA-PBARC FA_bdor</strain>
        <tissue evidence="14">Whole organism</tissue>
    </source>
</reference>
<dbReference type="Proteomes" id="UP000694866">
    <property type="component" value="Unplaced"/>
</dbReference>
<dbReference type="GO" id="GO:0016592">
    <property type="term" value="C:mediator complex"/>
    <property type="evidence" value="ECO:0007669"/>
    <property type="project" value="TreeGrafter"/>
</dbReference>
<dbReference type="GeneID" id="105262925"/>
<evidence type="ECO:0000313" key="14">
    <source>
        <dbReference type="RefSeq" id="XP_011297128.1"/>
    </source>
</evidence>
<dbReference type="Gene3D" id="2.40.290.30">
    <property type="entry name" value="Mediator complex subunit 25, ACID domain"/>
    <property type="match status" value="1"/>
</dbReference>
<dbReference type="KEGG" id="fas:105262925"/>
<feature type="region of interest" description="Disordered" evidence="10">
    <location>
        <begin position="412"/>
        <end position="468"/>
    </location>
</feature>
<evidence type="ECO:0000256" key="10">
    <source>
        <dbReference type="SAM" id="MobiDB-lite"/>
    </source>
</evidence>
<evidence type="ECO:0000259" key="11">
    <source>
        <dbReference type="Pfam" id="PF11232"/>
    </source>
</evidence>
<gene>
    <name evidence="14" type="primary">LOC105262925</name>
</gene>
<feature type="domain" description="Mediator of RNA polymerase II transcription subunit 25 von Willebrand factor type A" evidence="12">
    <location>
        <begin position="43"/>
        <end position="252"/>
    </location>
</feature>
<sequence length="925" mass="100914">MTGRTIRIEEGKQNIQTRVFTTLGLAIDTRYKKMVPGPSEHGIQADVIFVIEGTAVNGAYLNDLKSNYLIPTLEYFSQGNIEDRDYVAESNTALYGIVVYHAADCLPAPTTATLGPFSNPHKLLLTLERLEMIGGRGESHANIGEGLATALLCFEDLQMIREPSTNSQKHCILICNSPPYQTAVQESSKFVGHTVENLAGLFQERNIVLSILSPRKIPALLRLFEKAGGDLQTSQTKNYAKDPRHLVLLRNYHLKERPVSPPTIVGQSIHQTSSTGAQIPLSPLQNHESPIVNQGYQTVSQSSQSHTPMNPSGVFRNPTPGSINHQSGAAAVGAINVGEMNPGRPGFNPQIPGPPNYHAAATRAAQSRWKAPFINAEGVQNNQGSALIAQLSQPPSSFGLNVQFNQRMEANGGSVMSSNCPQQQQTSQNPSSLCQRNQAQGQAQSQGQSLQPQSQTLYSSVTPTQHQEQVGLQTMQIASSTQQNHSVISGADGEVQQGAPTSHPSLRLSGNVQSNNIQQVSHISSSGIERPMIWQGILEWLEKPKNPSSIQQQTRQVPCQVSATVKEGEPELKVESWPRKLIMQLMPKQLIGSIGGGYLNNSKSVLFHPTPCEALDSLMKVMSTGFAGCVHFPSSSPLQNCDIKVLILLYTVGKRAYLGFIPNDQIAFVDRLQKVIQQQNTTQALIRQNQIFSQGGSGTPGNKLSGTILGSAPMSQGGILMSQTNTIALGGGQITQNVVPSNNQQQAITNSGPQSQMNLQTGGLQSSAVGSGASSGMIVQQRPTFEGMDIARQQNLIKIHQLRQTLEAAQQQEAHYQQTQLDIHQNLDVTQHQEMQYQQMEVQQAQKVLNVNSGIIGQQSNTQRMRSTMTNNLGLRHLLQQQQPQQYRQLLGMGTPKGEITTRPMTTNNSHNQQFDDVTNFDYMP</sequence>
<comment type="subcellular location">
    <subcellularLocation>
        <location evidence="1">Nucleus</location>
    </subcellularLocation>
</comment>
<evidence type="ECO:0000256" key="2">
    <source>
        <dbReference type="ARBA" id="ARBA00009102"/>
    </source>
</evidence>
<keyword evidence="6" id="KW-0804">Transcription</keyword>
<protein>
    <recommendedName>
        <fullName evidence="3">Mediator of RNA polymerase II transcription subunit 25</fullName>
    </recommendedName>
    <alternativeName>
        <fullName evidence="8">Mediator complex subunit 25</fullName>
    </alternativeName>
</protein>
<evidence type="ECO:0000256" key="1">
    <source>
        <dbReference type="ARBA" id="ARBA00004123"/>
    </source>
</evidence>
<dbReference type="Pfam" id="PF11232">
    <property type="entry name" value="Med25"/>
    <property type="match status" value="1"/>
</dbReference>
<keyword evidence="9" id="KW-0175">Coiled coil</keyword>
<dbReference type="PANTHER" id="PTHR12433">
    <property type="entry name" value="MEDIATOR OF RNA POLYMERASE II TRANSCRIPTION SUBUNIT 25"/>
    <property type="match status" value="1"/>
</dbReference>
<evidence type="ECO:0000256" key="8">
    <source>
        <dbReference type="ARBA" id="ARBA00031958"/>
    </source>
</evidence>
<feature type="compositionally biased region" description="Polar residues" evidence="10">
    <location>
        <begin position="456"/>
        <end position="468"/>
    </location>
</feature>
<evidence type="ECO:0000256" key="3">
    <source>
        <dbReference type="ARBA" id="ARBA00019694"/>
    </source>
</evidence>
<keyword evidence="5" id="KW-0010">Activator</keyword>
<dbReference type="InterPro" id="IPR021394">
    <property type="entry name" value="Med25_PTOV"/>
</dbReference>
<evidence type="ECO:0000256" key="5">
    <source>
        <dbReference type="ARBA" id="ARBA00023159"/>
    </source>
</evidence>
<feature type="compositionally biased region" description="Low complexity" evidence="10">
    <location>
        <begin position="417"/>
        <end position="455"/>
    </location>
</feature>
<dbReference type="InterPro" id="IPR038196">
    <property type="entry name" value="Med25_PTOV_sf"/>
</dbReference>
<dbReference type="RefSeq" id="XP_011297128.1">
    <property type="nucleotide sequence ID" value="XM_011298826.1"/>
</dbReference>
<evidence type="ECO:0000259" key="12">
    <source>
        <dbReference type="Pfam" id="PF11265"/>
    </source>
</evidence>
<keyword evidence="7" id="KW-0539">Nucleus</keyword>
<evidence type="ECO:0000256" key="6">
    <source>
        <dbReference type="ARBA" id="ARBA00023163"/>
    </source>
</evidence>
<dbReference type="GO" id="GO:0045944">
    <property type="term" value="P:positive regulation of transcription by RNA polymerase II"/>
    <property type="evidence" value="ECO:0007669"/>
    <property type="project" value="TreeGrafter"/>
</dbReference>
<dbReference type="PANTHER" id="PTHR12433:SF11">
    <property type="entry name" value="MEDIATOR OF RNA POLYMERASE II TRANSCRIPTION SUBUNIT 25"/>
    <property type="match status" value="1"/>
</dbReference>
<evidence type="ECO:0000313" key="13">
    <source>
        <dbReference type="Proteomes" id="UP000694866"/>
    </source>
</evidence>
<proteinExistence type="inferred from homology"/>
<evidence type="ECO:0000256" key="4">
    <source>
        <dbReference type="ARBA" id="ARBA00023015"/>
    </source>
</evidence>